<dbReference type="SUPFAM" id="SSF52540">
    <property type="entry name" value="P-loop containing nucleoside triphosphate hydrolases"/>
    <property type="match status" value="1"/>
</dbReference>
<dbReference type="PANTHER" id="PTHR11783">
    <property type="entry name" value="SULFOTRANSFERASE SULT"/>
    <property type="match status" value="1"/>
</dbReference>
<evidence type="ECO:0000259" key="3">
    <source>
        <dbReference type="Pfam" id="PF00685"/>
    </source>
</evidence>
<gene>
    <name evidence="4" type="ORF">TSIB3V08_LOCUS10711</name>
</gene>
<dbReference type="InterPro" id="IPR000863">
    <property type="entry name" value="Sulfotransferase_dom"/>
</dbReference>
<comment type="similarity">
    <text evidence="1">Belongs to the sulfotransferase 1 family.</text>
</comment>
<proteinExistence type="inferred from homology"/>
<protein>
    <recommendedName>
        <fullName evidence="3">Sulfotransferase domain-containing protein</fullName>
    </recommendedName>
</protein>
<dbReference type="EMBL" id="OC007455">
    <property type="protein sequence ID" value="CAD7266696.1"/>
    <property type="molecule type" value="Genomic_DNA"/>
</dbReference>
<dbReference type="Pfam" id="PF00685">
    <property type="entry name" value="Sulfotransfer_1"/>
    <property type="match status" value="1"/>
</dbReference>
<feature type="domain" description="Sulfotransferase" evidence="3">
    <location>
        <begin position="3"/>
        <end position="166"/>
    </location>
</feature>
<dbReference type="Gene3D" id="3.40.50.300">
    <property type="entry name" value="P-loop containing nucleotide triphosphate hydrolases"/>
    <property type="match status" value="1"/>
</dbReference>
<reference evidence="4" key="1">
    <citation type="submission" date="2020-11" db="EMBL/GenBank/DDBJ databases">
        <authorList>
            <person name="Tran Van P."/>
        </authorList>
    </citation>
    <scope>NUCLEOTIDE SEQUENCE</scope>
</reference>
<dbReference type="GO" id="GO:0008146">
    <property type="term" value="F:sulfotransferase activity"/>
    <property type="evidence" value="ECO:0007669"/>
    <property type="project" value="InterPro"/>
</dbReference>
<dbReference type="InterPro" id="IPR027417">
    <property type="entry name" value="P-loop_NTPase"/>
</dbReference>
<sequence>MVVIYVARNPKDVAVSFYHQNRLLRIIGFLNDFHRYWDYFQRNLIPWAPFWSHVIEAWGLRQNPKLLILFYEDIVKNIPSTIRGVAQFLNKPVSEEQVARLTAHLHIDTFRENPSIGIPNLRELELLKPGEQGFIRKGKTGGWSEEFTPDLQEKAYQWIQENLQKTDLRFPLFN</sequence>
<organism evidence="4">
    <name type="scientific">Timema shepardi</name>
    <name type="common">Walking stick</name>
    <dbReference type="NCBI Taxonomy" id="629360"/>
    <lineage>
        <taxon>Eukaryota</taxon>
        <taxon>Metazoa</taxon>
        <taxon>Ecdysozoa</taxon>
        <taxon>Arthropoda</taxon>
        <taxon>Hexapoda</taxon>
        <taxon>Insecta</taxon>
        <taxon>Pterygota</taxon>
        <taxon>Neoptera</taxon>
        <taxon>Polyneoptera</taxon>
        <taxon>Phasmatodea</taxon>
        <taxon>Timematodea</taxon>
        <taxon>Timematoidea</taxon>
        <taxon>Timematidae</taxon>
        <taxon>Timema</taxon>
    </lineage>
</organism>
<name>A0A7R9B5G8_TIMSH</name>
<evidence type="ECO:0000313" key="4">
    <source>
        <dbReference type="EMBL" id="CAD7266696.1"/>
    </source>
</evidence>
<keyword evidence="2" id="KW-0808">Transferase</keyword>
<evidence type="ECO:0000256" key="2">
    <source>
        <dbReference type="ARBA" id="ARBA00022679"/>
    </source>
</evidence>
<evidence type="ECO:0000256" key="1">
    <source>
        <dbReference type="ARBA" id="ARBA00005771"/>
    </source>
</evidence>
<dbReference type="AlphaFoldDB" id="A0A7R9B5G8"/>
<accession>A0A7R9B5G8</accession>